<comment type="caution">
    <text evidence="3">The sequence shown here is derived from an EMBL/GenBank/DDBJ whole genome shotgun (WGS) entry which is preliminary data.</text>
</comment>
<dbReference type="EMBL" id="JAQLXO010000008">
    <property type="protein sequence ID" value="MDB7982396.1"/>
    <property type="molecule type" value="Genomic_DNA"/>
</dbReference>
<name>A0A3E3E6C3_9FIRM</name>
<reference evidence="2" key="2">
    <citation type="submission" date="2023-01" db="EMBL/GenBank/DDBJ databases">
        <title>Human gut microbiome strain richness.</title>
        <authorList>
            <person name="Chen-Liaw A."/>
        </authorList>
    </citation>
    <scope>NUCLEOTIDE SEQUENCE</scope>
    <source>
        <strain evidence="2">D8_m1001271B151109d0_201107</strain>
    </source>
</reference>
<keyword evidence="1" id="KW-0472">Membrane</keyword>
<accession>A0A3E3E6C3</accession>
<evidence type="ECO:0000313" key="3">
    <source>
        <dbReference type="EMBL" id="RGD77452.1"/>
    </source>
</evidence>
<keyword evidence="1" id="KW-0812">Transmembrane</keyword>
<gene>
    <name evidence="3" type="ORF">DXC78_02830</name>
    <name evidence="2" type="ORF">PND82_06170</name>
</gene>
<organism evidence="3 4">
    <name type="scientific">Faecalicoccus pleomorphus</name>
    <dbReference type="NCBI Taxonomy" id="1323"/>
    <lineage>
        <taxon>Bacteria</taxon>
        <taxon>Bacillati</taxon>
        <taxon>Bacillota</taxon>
        <taxon>Erysipelotrichia</taxon>
        <taxon>Erysipelotrichales</taxon>
        <taxon>Erysipelotrichaceae</taxon>
        <taxon>Faecalicoccus</taxon>
    </lineage>
</organism>
<dbReference type="Proteomes" id="UP001212981">
    <property type="component" value="Unassembled WGS sequence"/>
</dbReference>
<protein>
    <submittedName>
        <fullName evidence="3">Uncharacterized protein</fullName>
    </submittedName>
</protein>
<dbReference type="EMBL" id="QUSK01000005">
    <property type="protein sequence ID" value="RGD77452.1"/>
    <property type="molecule type" value="Genomic_DNA"/>
</dbReference>
<evidence type="ECO:0000313" key="2">
    <source>
        <dbReference type="EMBL" id="MDB7982396.1"/>
    </source>
</evidence>
<feature type="transmembrane region" description="Helical" evidence="1">
    <location>
        <begin position="29"/>
        <end position="62"/>
    </location>
</feature>
<keyword evidence="1" id="KW-1133">Transmembrane helix</keyword>
<dbReference type="AlphaFoldDB" id="A0A3E3E6C3"/>
<dbReference type="Proteomes" id="UP000260721">
    <property type="component" value="Unassembled WGS sequence"/>
</dbReference>
<reference evidence="3 4" key="1">
    <citation type="submission" date="2018-08" db="EMBL/GenBank/DDBJ databases">
        <title>A genome reference for cultivated species of the human gut microbiota.</title>
        <authorList>
            <person name="Zou Y."/>
            <person name="Xue W."/>
            <person name="Luo G."/>
        </authorList>
    </citation>
    <scope>NUCLEOTIDE SEQUENCE [LARGE SCALE GENOMIC DNA]</scope>
    <source>
        <strain evidence="3 4">TF08-11</strain>
    </source>
</reference>
<proteinExistence type="predicted"/>
<sequence>MWFYKIEKDVKHKKLHVVWNTGMTYAIRIIGMTGILCCLLNQAVIAWISLAILAVLLGYYLYRYGSLVQILHAHEKLESLEYTGSRYSFKDPLRVSVPLPGKMR</sequence>
<dbReference type="RefSeq" id="WP_117445634.1">
    <property type="nucleotide sequence ID" value="NZ_CALCIP010000008.1"/>
</dbReference>
<evidence type="ECO:0000313" key="4">
    <source>
        <dbReference type="Proteomes" id="UP000260721"/>
    </source>
</evidence>
<evidence type="ECO:0000256" key="1">
    <source>
        <dbReference type="SAM" id="Phobius"/>
    </source>
</evidence>